<evidence type="ECO:0000256" key="11">
    <source>
        <dbReference type="PROSITE-ProRule" id="PRU00421"/>
    </source>
</evidence>
<keyword evidence="2" id="KW-0813">Transport</keyword>
<dbReference type="PROSITE" id="PS51098">
    <property type="entry name" value="PTS_EIIB_TYPE_1"/>
    <property type="match status" value="1"/>
</dbReference>
<keyword evidence="5" id="KW-0808">Transferase</keyword>
<dbReference type="InterPro" id="IPR036878">
    <property type="entry name" value="Glu_permease_IIB"/>
</dbReference>
<dbReference type="Pfam" id="PF00367">
    <property type="entry name" value="PTS_EIIB"/>
    <property type="match status" value="1"/>
</dbReference>
<dbReference type="NCBIfam" id="TIGR02005">
    <property type="entry name" value="PTS-IIBC-alpha"/>
    <property type="match status" value="1"/>
</dbReference>
<dbReference type="NCBIfam" id="TIGR00826">
    <property type="entry name" value="EIIB_glc"/>
    <property type="match status" value="1"/>
</dbReference>
<feature type="transmembrane region" description="Helical" evidence="12">
    <location>
        <begin position="85"/>
        <end position="104"/>
    </location>
</feature>
<evidence type="ECO:0000313" key="15">
    <source>
        <dbReference type="EMBL" id="EKU93600.1"/>
    </source>
</evidence>
<keyword evidence="3" id="KW-1003">Cell membrane</keyword>
<keyword evidence="9 12" id="KW-1133">Transmembrane helix</keyword>
<dbReference type="InterPro" id="IPR013013">
    <property type="entry name" value="PTS_EIIC_1"/>
</dbReference>
<dbReference type="Gene3D" id="3.30.1360.60">
    <property type="entry name" value="Glucose permease domain IIB"/>
    <property type="match status" value="1"/>
</dbReference>
<dbReference type="PATRIC" id="fig|883081.3.peg.892"/>
<dbReference type="InterPro" id="IPR018113">
    <property type="entry name" value="PTrfase_EIIB_Cys"/>
</dbReference>
<feature type="transmembrane region" description="Helical" evidence="12">
    <location>
        <begin position="50"/>
        <end position="73"/>
    </location>
</feature>
<keyword evidence="4" id="KW-0762">Sugar transport</keyword>
<comment type="caution">
    <text evidence="15">The sequence shown here is derived from an EMBL/GenBank/DDBJ whole genome shotgun (WGS) entry which is preliminary data.</text>
</comment>
<evidence type="ECO:0000256" key="3">
    <source>
        <dbReference type="ARBA" id="ARBA00022475"/>
    </source>
</evidence>
<dbReference type="GO" id="GO:0008982">
    <property type="term" value="F:protein-N(PI)-phosphohistidine-sugar phosphotransferase activity"/>
    <property type="evidence" value="ECO:0007669"/>
    <property type="project" value="InterPro"/>
</dbReference>
<dbReference type="Proteomes" id="UP000009875">
    <property type="component" value="Unassembled WGS sequence"/>
</dbReference>
<evidence type="ECO:0000256" key="10">
    <source>
        <dbReference type="ARBA" id="ARBA00023136"/>
    </source>
</evidence>
<organism evidence="15 16">
    <name type="scientific">Alloiococcus otitis ATCC 51267</name>
    <dbReference type="NCBI Taxonomy" id="883081"/>
    <lineage>
        <taxon>Bacteria</taxon>
        <taxon>Bacillati</taxon>
        <taxon>Bacillota</taxon>
        <taxon>Bacilli</taxon>
        <taxon>Lactobacillales</taxon>
        <taxon>Carnobacteriaceae</taxon>
        <taxon>Alloiococcus</taxon>
    </lineage>
</organism>
<dbReference type="STRING" id="883081.HMPREF9698_00895"/>
<sequence>MQKIQRFGGAMITPVLLFAFNGLMLALSIAFQNPDIVGSIANEGTFWNNIWSVIEQGGWVVFNHMEILFVLGLPIGLAKKAQARAALEAFVIYMTWNTFINAMMTTWNFGVDLTDAEGIGVKQIAGVVTLDTNIIGAILISAVAIWLHNHFFDTPLPEWLGIFSGSSFVVILGFFLALPLAYLTAVIWPPIQELIFQLQGVMATSGTLGVGIYVFLEKILIPTGLHHFIYQPFEFGPAVVEGGLVARWFEMLPEIASFEGPLRQIFPAGGFFFQNASKLFYPIGIGAAFIATAKPERRKQTLALIIPTALTAILTGITEPFEFTFLFLAPQLFLVHALLTATFAMTIYSLGVAGNIGGGLIGHISGFALPLINNHLDSLLIYYGAGLVFIFIYFAVFRFAILRFDIKTPGRELDGEAVRMYSKSDYKEKQRANPNQEKAIQFLRGLGGKENIKEVTNCVSRLRLIVKDESIVEDDQFFKAAGAHGVVRNGSGIQIVVGMEVPKVREFFDELL</sequence>
<dbReference type="Pfam" id="PF02378">
    <property type="entry name" value="PTS_EIIC"/>
    <property type="match status" value="1"/>
</dbReference>
<evidence type="ECO:0000259" key="13">
    <source>
        <dbReference type="PROSITE" id="PS51098"/>
    </source>
</evidence>
<dbReference type="PROSITE" id="PS51103">
    <property type="entry name" value="PTS_EIIC_TYPE_1"/>
    <property type="match status" value="1"/>
</dbReference>
<keyword evidence="8" id="KW-0418">Kinase</keyword>
<dbReference type="AlphaFoldDB" id="K9EWJ6"/>
<dbReference type="GO" id="GO:0005886">
    <property type="term" value="C:plasma membrane"/>
    <property type="evidence" value="ECO:0007669"/>
    <property type="project" value="UniProtKB-SubCell"/>
</dbReference>
<evidence type="ECO:0000259" key="14">
    <source>
        <dbReference type="PROSITE" id="PS51103"/>
    </source>
</evidence>
<dbReference type="CDD" id="cd00212">
    <property type="entry name" value="PTS_IIB_glc"/>
    <property type="match status" value="1"/>
</dbReference>
<keyword evidence="6" id="KW-0598">Phosphotransferase system</keyword>
<evidence type="ECO:0000256" key="6">
    <source>
        <dbReference type="ARBA" id="ARBA00022683"/>
    </source>
</evidence>
<feature type="transmembrane region" description="Helical" evidence="12">
    <location>
        <begin position="379"/>
        <end position="401"/>
    </location>
</feature>
<feature type="transmembrane region" description="Helical" evidence="12">
    <location>
        <begin position="159"/>
        <end position="182"/>
    </location>
</feature>
<dbReference type="HOGENOM" id="CLU_012312_1_0_9"/>
<dbReference type="EMBL" id="AGXA01000018">
    <property type="protein sequence ID" value="EKU93600.1"/>
    <property type="molecule type" value="Genomic_DNA"/>
</dbReference>
<feature type="transmembrane region" description="Helical" evidence="12">
    <location>
        <begin position="352"/>
        <end position="373"/>
    </location>
</feature>
<proteinExistence type="predicted"/>
<evidence type="ECO:0000256" key="9">
    <source>
        <dbReference type="ARBA" id="ARBA00022989"/>
    </source>
</evidence>
<feature type="transmembrane region" description="Helical" evidence="12">
    <location>
        <begin position="7"/>
        <end position="30"/>
    </location>
</feature>
<dbReference type="RefSeq" id="WP_003777796.1">
    <property type="nucleotide sequence ID" value="NZ_JH992958.1"/>
</dbReference>
<dbReference type="InterPro" id="IPR050429">
    <property type="entry name" value="PTS_Glucose_EIICBA"/>
</dbReference>
<evidence type="ECO:0000256" key="12">
    <source>
        <dbReference type="SAM" id="Phobius"/>
    </source>
</evidence>
<dbReference type="PANTHER" id="PTHR30009">
    <property type="entry name" value="CYTOCHROME C-TYPE SYNTHESIS PROTEIN AND PTS TRANSMEMBRANE COMPONENT"/>
    <property type="match status" value="1"/>
</dbReference>
<evidence type="ECO:0000256" key="5">
    <source>
        <dbReference type="ARBA" id="ARBA00022679"/>
    </source>
</evidence>
<evidence type="ECO:0000256" key="2">
    <source>
        <dbReference type="ARBA" id="ARBA00022448"/>
    </source>
</evidence>
<dbReference type="InterPro" id="IPR010975">
    <property type="entry name" value="PTS_IIBC_a_glc"/>
</dbReference>
<accession>K9EWJ6</accession>
<dbReference type="InterPro" id="IPR001996">
    <property type="entry name" value="PTS_IIB_1"/>
</dbReference>
<dbReference type="PANTHER" id="PTHR30009:SF12">
    <property type="entry name" value="PHOSPHOTRANSFERASE IIC COMPONENT GLVC"/>
    <property type="match status" value="1"/>
</dbReference>
<keyword evidence="16" id="KW-1185">Reference proteome</keyword>
<dbReference type="SUPFAM" id="SSF55604">
    <property type="entry name" value="Glucose permease domain IIB"/>
    <property type="match status" value="1"/>
</dbReference>
<keyword evidence="10 12" id="KW-0472">Membrane</keyword>
<feature type="transmembrane region" description="Helical" evidence="12">
    <location>
        <begin position="301"/>
        <end position="317"/>
    </location>
</feature>
<keyword evidence="7 12" id="KW-0812">Transmembrane</keyword>
<feature type="domain" description="PTS EIIC type-1" evidence="14">
    <location>
        <begin position="1"/>
        <end position="413"/>
    </location>
</feature>
<reference evidence="15 16" key="1">
    <citation type="submission" date="2012-09" db="EMBL/GenBank/DDBJ databases">
        <title>The Genome Sequence of Alloiococcus otitis ATCC 51267.</title>
        <authorList>
            <consortium name="The Broad Institute Genome Sequencing Platform"/>
            <person name="Earl A."/>
            <person name="Ward D."/>
            <person name="Feldgarden M."/>
            <person name="Gevers D."/>
            <person name="Huys G."/>
            <person name="Walker B."/>
            <person name="Young S.K."/>
            <person name="Zeng Q."/>
            <person name="Gargeya S."/>
            <person name="Fitzgerald M."/>
            <person name="Haas B."/>
            <person name="Abouelleil A."/>
            <person name="Alvarado L."/>
            <person name="Arachchi H.M."/>
            <person name="Berlin A.M."/>
            <person name="Chapman S.B."/>
            <person name="Goldberg J."/>
            <person name="Griggs A."/>
            <person name="Gujja S."/>
            <person name="Hansen M."/>
            <person name="Howarth C."/>
            <person name="Imamovic A."/>
            <person name="Larimer J."/>
            <person name="McCowen C."/>
            <person name="Montmayeur A."/>
            <person name="Murphy C."/>
            <person name="Neiman D."/>
            <person name="Pearson M."/>
            <person name="Priest M."/>
            <person name="Roberts A."/>
            <person name="Saif S."/>
            <person name="Shea T."/>
            <person name="Sisk P."/>
            <person name="Sykes S."/>
            <person name="Wortman J."/>
            <person name="Nusbaum C."/>
            <person name="Birren B."/>
        </authorList>
    </citation>
    <scope>NUCLEOTIDE SEQUENCE [LARGE SCALE GENOMIC DNA]</scope>
    <source>
        <strain evidence="15 16">ATCC 51267</strain>
    </source>
</reference>
<feature type="transmembrane region" description="Helical" evidence="12">
    <location>
        <begin position="323"/>
        <end position="345"/>
    </location>
</feature>
<comment type="subcellular location">
    <subcellularLocation>
        <location evidence="1">Cell membrane</location>
        <topology evidence="1">Multi-pass membrane protein</topology>
    </subcellularLocation>
</comment>
<dbReference type="eggNOG" id="COG1264">
    <property type="taxonomic scope" value="Bacteria"/>
</dbReference>
<dbReference type="GO" id="GO:0016301">
    <property type="term" value="F:kinase activity"/>
    <property type="evidence" value="ECO:0007669"/>
    <property type="project" value="UniProtKB-KW"/>
</dbReference>
<evidence type="ECO:0000256" key="8">
    <source>
        <dbReference type="ARBA" id="ARBA00022777"/>
    </source>
</evidence>
<evidence type="ECO:0000256" key="4">
    <source>
        <dbReference type="ARBA" id="ARBA00022597"/>
    </source>
</evidence>
<dbReference type="InterPro" id="IPR003352">
    <property type="entry name" value="PTS_EIIC"/>
</dbReference>
<feature type="transmembrane region" description="Helical" evidence="12">
    <location>
        <begin position="194"/>
        <end position="216"/>
    </location>
</feature>
<dbReference type="GO" id="GO:0090563">
    <property type="term" value="F:protein-phosphocysteine-sugar phosphotransferase activity"/>
    <property type="evidence" value="ECO:0007669"/>
    <property type="project" value="TreeGrafter"/>
</dbReference>
<dbReference type="eggNOG" id="COG1263">
    <property type="taxonomic scope" value="Bacteria"/>
</dbReference>
<name>K9EWJ6_9LACT</name>
<evidence type="ECO:0000256" key="7">
    <source>
        <dbReference type="ARBA" id="ARBA00022692"/>
    </source>
</evidence>
<feature type="transmembrane region" description="Helical" evidence="12">
    <location>
        <begin position="124"/>
        <end position="147"/>
    </location>
</feature>
<evidence type="ECO:0000256" key="1">
    <source>
        <dbReference type="ARBA" id="ARBA00004651"/>
    </source>
</evidence>
<protein>
    <submittedName>
        <fullName evidence="15">PTS system, alpha-glucoside-specific IIBC component</fullName>
    </submittedName>
</protein>
<feature type="domain" description="PTS EIIB type-1" evidence="13">
    <location>
        <begin position="436"/>
        <end position="512"/>
    </location>
</feature>
<gene>
    <name evidence="15" type="ORF">HMPREF9698_00895</name>
</gene>
<feature type="active site" description="Phosphocysteine intermediate; for EIIB activity" evidence="11">
    <location>
        <position position="458"/>
    </location>
</feature>
<dbReference type="GO" id="GO:0009401">
    <property type="term" value="P:phosphoenolpyruvate-dependent sugar phosphotransferase system"/>
    <property type="evidence" value="ECO:0007669"/>
    <property type="project" value="UniProtKB-KW"/>
</dbReference>
<evidence type="ECO:0000313" key="16">
    <source>
        <dbReference type="Proteomes" id="UP000009875"/>
    </source>
</evidence>